<proteinExistence type="predicted"/>
<comment type="caution">
    <text evidence="1">The sequence shown here is derived from an EMBL/GenBank/DDBJ whole genome shotgun (WGS) entry which is preliminary data.</text>
</comment>
<sequence>MGDVVNMLRISNDLLKNAWCLFDLKKFTKKESLIISNETLDS</sequence>
<gene>
    <name evidence="1" type="ORF">LCGC14_0658540</name>
</gene>
<name>A0A0F9TFU8_9ZZZZ</name>
<evidence type="ECO:0000313" key="1">
    <source>
        <dbReference type="EMBL" id="KKN47876.1"/>
    </source>
</evidence>
<accession>A0A0F9TFU8</accession>
<dbReference type="EMBL" id="LAZR01001252">
    <property type="protein sequence ID" value="KKN47876.1"/>
    <property type="molecule type" value="Genomic_DNA"/>
</dbReference>
<reference evidence="1" key="1">
    <citation type="journal article" date="2015" name="Nature">
        <title>Complex archaea that bridge the gap between prokaryotes and eukaryotes.</title>
        <authorList>
            <person name="Spang A."/>
            <person name="Saw J.H."/>
            <person name="Jorgensen S.L."/>
            <person name="Zaremba-Niedzwiedzka K."/>
            <person name="Martijn J."/>
            <person name="Lind A.E."/>
            <person name="van Eijk R."/>
            <person name="Schleper C."/>
            <person name="Guy L."/>
            <person name="Ettema T.J."/>
        </authorList>
    </citation>
    <scope>NUCLEOTIDE SEQUENCE</scope>
</reference>
<organism evidence="1">
    <name type="scientific">marine sediment metagenome</name>
    <dbReference type="NCBI Taxonomy" id="412755"/>
    <lineage>
        <taxon>unclassified sequences</taxon>
        <taxon>metagenomes</taxon>
        <taxon>ecological metagenomes</taxon>
    </lineage>
</organism>
<protein>
    <submittedName>
        <fullName evidence="1">Uncharacterized protein</fullName>
    </submittedName>
</protein>
<dbReference type="AlphaFoldDB" id="A0A0F9TFU8"/>